<dbReference type="PROSITE" id="PS51257">
    <property type="entry name" value="PROKAR_LIPOPROTEIN"/>
    <property type="match status" value="1"/>
</dbReference>
<dbReference type="AlphaFoldDB" id="A0A5C8ZRH2"/>
<keyword evidence="7" id="KW-1015">Disulfide bond</keyword>
<keyword evidence="5 9" id="KW-0378">Hydrolase</keyword>
<evidence type="ECO:0000256" key="7">
    <source>
        <dbReference type="ARBA" id="ARBA00023157"/>
    </source>
</evidence>
<dbReference type="GO" id="GO:0046872">
    <property type="term" value="F:metal ion binding"/>
    <property type="evidence" value="ECO:0007669"/>
    <property type="project" value="UniProtKB-KW"/>
</dbReference>
<evidence type="ECO:0000256" key="5">
    <source>
        <dbReference type="ARBA" id="ARBA00022801"/>
    </source>
</evidence>
<dbReference type="InterPro" id="IPR011118">
    <property type="entry name" value="Tannase/feruloyl_esterase"/>
</dbReference>
<protein>
    <submittedName>
        <fullName evidence="9">Tannase/feruloyl esterase family alpha/beta hydrolase</fullName>
    </submittedName>
</protein>
<feature type="signal peptide" evidence="8">
    <location>
        <begin position="1"/>
        <end position="21"/>
    </location>
</feature>
<organism evidence="9 10">
    <name type="scientific">Parahaliea maris</name>
    <dbReference type="NCBI Taxonomy" id="2716870"/>
    <lineage>
        <taxon>Bacteria</taxon>
        <taxon>Pseudomonadati</taxon>
        <taxon>Pseudomonadota</taxon>
        <taxon>Gammaproteobacteria</taxon>
        <taxon>Cellvibrionales</taxon>
        <taxon>Halieaceae</taxon>
        <taxon>Parahaliea</taxon>
    </lineage>
</organism>
<dbReference type="Proteomes" id="UP000321039">
    <property type="component" value="Unassembled WGS sequence"/>
</dbReference>
<dbReference type="PANTHER" id="PTHR33938">
    <property type="entry name" value="FERULOYL ESTERASE B-RELATED"/>
    <property type="match status" value="1"/>
</dbReference>
<feature type="chain" id="PRO_5023119821" evidence="8">
    <location>
        <begin position="22"/>
        <end position="518"/>
    </location>
</feature>
<evidence type="ECO:0000256" key="8">
    <source>
        <dbReference type="SAM" id="SignalP"/>
    </source>
</evidence>
<reference evidence="9 10" key="1">
    <citation type="submission" date="2019-08" db="EMBL/GenBank/DDBJ databases">
        <title>Parahaliea maris sp. nov., isolated from the surface seawater.</title>
        <authorList>
            <person name="Liu Y."/>
        </authorList>
    </citation>
    <scope>NUCLEOTIDE SEQUENCE [LARGE SCALE GENOMIC DNA]</scope>
    <source>
        <strain evidence="9 10">HSLHS9</strain>
    </source>
</reference>
<dbReference type="SUPFAM" id="SSF53474">
    <property type="entry name" value="alpha/beta-Hydrolases"/>
    <property type="match status" value="1"/>
</dbReference>
<evidence type="ECO:0000256" key="6">
    <source>
        <dbReference type="ARBA" id="ARBA00022837"/>
    </source>
</evidence>
<keyword evidence="2" id="KW-0719">Serine esterase</keyword>
<proteinExistence type="inferred from homology"/>
<evidence type="ECO:0000313" key="9">
    <source>
        <dbReference type="EMBL" id="TXS90260.1"/>
    </source>
</evidence>
<evidence type="ECO:0000256" key="4">
    <source>
        <dbReference type="ARBA" id="ARBA00022729"/>
    </source>
</evidence>
<dbReference type="InterPro" id="IPR029058">
    <property type="entry name" value="AB_hydrolase_fold"/>
</dbReference>
<dbReference type="Gene3D" id="3.40.50.1820">
    <property type="entry name" value="alpha/beta hydrolase"/>
    <property type="match status" value="1"/>
</dbReference>
<dbReference type="EMBL" id="VRZA01000008">
    <property type="protein sequence ID" value="TXS90260.1"/>
    <property type="molecule type" value="Genomic_DNA"/>
</dbReference>
<keyword evidence="6" id="KW-0106">Calcium</keyword>
<dbReference type="Pfam" id="PF07519">
    <property type="entry name" value="Tannase"/>
    <property type="match status" value="2"/>
</dbReference>
<keyword evidence="4 8" id="KW-0732">Signal</keyword>
<keyword evidence="10" id="KW-1185">Reference proteome</keyword>
<gene>
    <name evidence="9" type="ORF">FV139_18555</name>
</gene>
<name>A0A5C8ZRH2_9GAMM</name>
<evidence type="ECO:0000256" key="3">
    <source>
        <dbReference type="ARBA" id="ARBA00022723"/>
    </source>
</evidence>
<evidence type="ECO:0000313" key="10">
    <source>
        <dbReference type="Proteomes" id="UP000321039"/>
    </source>
</evidence>
<evidence type="ECO:0000256" key="1">
    <source>
        <dbReference type="ARBA" id="ARBA00006249"/>
    </source>
</evidence>
<sequence>MIRSLCTLATGLLLGSGACAAAPQQDSVRCSQLVDPGKSFTFNTRETITPADNWRPQEASSYEPVAINVSFCRVSGTIEGNIGLELWLPLRSQWNGRLLGTGVGGDAGVFNFTDMGQRLNEGFASFSTDSGHKRSGDPRWMADPKARQDYTHRAVHQATLAAKRLVRQFYGEAQQYSYFLGCSGGGRQGMKEMQTYPGDFDGIVSGGPAPYMPLQSVRMMWFALQQKQSPEAALTNEDWDLYETAATQHCDARDGVTDGVVENIAACDFDPAVLACSGGEDACLSTAKLQMLQQIIRPMVDEQGQPMDRGLFSGVRTRQGPPSPLLRAMWADGVYDDPQWNEDGFQRTRDLALVNDAMPELRADSTYIDEYLEGGGKAIIYQGWSDPSTVAGLAIDYYRQLSATYGGVEALSDSVRLFLVPGMYHCRRGPGADQFGGSRHQTWPGDGERDILWSMIHWVEQGVAPDHLVASKLDGEDTRFTRKICPFPQSAVYDGKADENAHQSFHCEDDPVLEVMLQ</sequence>
<accession>A0A5C8ZRH2</accession>
<comment type="similarity">
    <text evidence="1">Belongs to the tannase family.</text>
</comment>
<dbReference type="PANTHER" id="PTHR33938:SF15">
    <property type="entry name" value="FERULOYL ESTERASE B-RELATED"/>
    <property type="match status" value="1"/>
</dbReference>
<keyword evidence="3" id="KW-0479">Metal-binding</keyword>
<comment type="caution">
    <text evidence="9">The sequence shown here is derived from an EMBL/GenBank/DDBJ whole genome shotgun (WGS) entry which is preliminary data.</text>
</comment>
<evidence type="ECO:0000256" key="2">
    <source>
        <dbReference type="ARBA" id="ARBA00022487"/>
    </source>
</evidence>
<dbReference type="GO" id="GO:0052689">
    <property type="term" value="F:carboxylic ester hydrolase activity"/>
    <property type="evidence" value="ECO:0007669"/>
    <property type="project" value="UniProtKB-KW"/>
</dbReference>